<dbReference type="Gene3D" id="3.30.200.20">
    <property type="entry name" value="Phosphorylase Kinase, domain 1"/>
    <property type="match status" value="1"/>
</dbReference>
<evidence type="ECO:0000313" key="4">
    <source>
        <dbReference type="Proteomes" id="UP001501447"/>
    </source>
</evidence>
<accession>A0ABN3QHW6</accession>
<protein>
    <recommendedName>
        <fullName evidence="2">Aminoglycoside phosphotransferase domain-containing protein</fullName>
    </recommendedName>
</protein>
<dbReference type="Pfam" id="PF01636">
    <property type="entry name" value="APH"/>
    <property type="match status" value="1"/>
</dbReference>
<feature type="compositionally biased region" description="Basic and acidic residues" evidence="1">
    <location>
        <begin position="1"/>
        <end position="10"/>
    </location>
</feature>
<evidence type="ECO:0000313" key="3">
    <source>
        <dbReference type="EMBL" id="GAA2626971.1"/>
    </source>
</evidence>
<proteinExistence type="predicted"/>
<reference evidence="3 4" key="1">
    <citation type="journal article" date="2019" name="Int. J. Syst. Evol. Microbiol.">
        <title>The Global Catalogue of Microorganisms (GCM) 10K type strain sequencing project: providing services to taxonomists for standard genome sequencing and annotation.</title>
        <authorList>
            <consortium name="The Broad Institute Genomics Platform"/>
            <consortium name="The Broad Institute Genome Sequencing Center for Infectious Disease"/>
            <person name="Wu L."/>
            <person name="Ma J."/>
        </authorList>
    </citation>
    <scope>NUCLEOTIDE SEQUENCE [LARGE SCALE GENOMIC DNA]</scope>
    <source>
        <strain evidence="3 4">JCM 16373</strain>
    </source>
</reference>
<dbReference type="PANTHER" id="PTHR21310">
    <property type="entry name" value="AMINOGLYCOSIDE PHOSPHOTRANSFERASE-RELATED-RELATED"/>
    <property type="match status" value="1"/>
</dbReference>
<name>A0ABN3QHW6_9ACTN</name>
<comment type="caution">
    <text evidence="3">The sequence shown here is derived from an EMBL/GenBank/DDBJ whole genome shotgun (WGS) entry which is preliminary data.</text>
</comment>
<dbReference type="RefSeq" id="WP_344568358.1">
    <property type="nucleotide sequence ID" value="NZ_BAAARJ010000016.1"/>
</dbReference>
<feature type="compositionally biased region" description="Low complexity" evidence="1">
    <location>
        <begin position="16"/>
        <end position="25"/>
    </location>
</feature>
<sequence>MTEAGERADAETWAQAEAEAPSPSAEDVRRLVNRLLAASPGEERRIEPVDEGGEHATWRVGSRYVLRLAPGGAASARGRREVALRAALAAKLPVPVPHSAASGEWEGDADLTYTLDLALPGDSAERRPVAAAGERDLAALLSGLAHFPLREATALGVPRAAPRHIAELWRETRRRHDAREPGAREPDGPEYSGPEYGTQAYGGPGYAAGLAALRRLETRCPATPAARVPTALVHYDLKGEHLLLAPDGRVSGVLDWTDAVLGDPAEDIAGLALSIGAPAALRVARSAGYGTAMCARALQLVRCDTRIRLADRLSGRDDSPLPLLRAQRARAWEATPLDGPAPDIPQ</sequence>
<feature type="region of interest" description="Disordered" evidence="1">
    <location>
        <begin position="1"/>
        <end position="26"/>
    </location>
</feature>
<dbReference type="InterPro" id="IPR011009">
    <property type="entry name" value="Kinase-like_dom_sf"/>
</dbReference>
<evidence type="ECO:0000259" key="2">
    <source>
        <dbReference type="Pfam" id="PF01636"/>
    </source>
</evidence>
<dbReference type="Gene3D" id="3.90.1200.10">
    <property type="match status" value="1"/>
</dbReference>
<dbReference type="Proteomes" id="UP001501447">
    <property type="component" value="Unassembled WGS sequence"/>
</dbReference>
<dbReference type="SUPFAM" id="SSF56112">
    <property type="entry name" value="Protein kinase-like (PK-like)"/>
    <property type="match status" value="1"/>
</dbReference>
<keyword evidence="4" id="KW-1185">Reference proteome</keyword>
<feature type="compositionally biased region" description="Basic and acidic residues" evidence="1">
    <location>
        <begin position="177"/>
        <end position="187"/>
    </location>
</feature>
<evidence type="ECO:0000256" key="1">
    <source>
        <dbReference type="SAM" id="MobiDB-lite"/>
    </source>
</evidence>
<dbReference type="InterPro" id="IPR002575">
    <property type="entry name" value="Aminoglycoside_PTrfase"/>
</dbReference>
<feature type="domain" description="Aminoglycoside phosphotransferase" evidence="2">
    <location>
        <begin position="46"/>
        <end position="292"/>
    </location>
</feature>
<dbReference type="InterPro" id="IPR051678">
    <property type="entry name" value="AGP_Transferase"/>
</dbReference>
<feature type="region of interest" description="Disordered" evidence="1">
    <location>
        <begin position="171"/>
        <end position="198"/>
    </location>
</feature>
<gene>
    <name evidence="3" type="ORF">GCM10009863_47340</name>
</gene>
<organism evidence="3 4">
    <name type="scientific">Streptomyces axinellae</name>
    <dbReference type="NCBI Taxonomy" id="552788"/>
    <lineage>
        <taxon>Bacteria</taxon>
        <taxon>Bacillati</taxon>
        <taxon>Actinomycetota</taxon>
        <taxon>Actinomycetes</taxon>
        <taxon>Kitasatosporales</taxon>
        <taxon>Streptomycetaceae</taxon>
        <taxon>Streptomyces</taxon>
    </lineage>
</organism>
<dbReference type="EMBL" id="BAAARJ010000016">
    <property type="protein sequence ID" value="GAA2626971.1"/>
    <property type="molecule type" value="Genomic_DNA"/>
</dbReference>